<keyword evidence="1" id="KW-0285">Flavoprotein</keyword>
<dbReference type="Gene3D" id="2.40.30.10">
    <property type="entry name" value="Translation factors"/>
    <property type="match status" value="1"/>
</dbReference>
<dbReference type="InterPro" id="IPR017927">
    <property type="entry name" value="FAD-bd_FR_type"/>
</dbReference>
<proteinExistence type="predicted"/>
<name>A0A0B8SZ39_9SPHI</name>
<evidence type="ECO:0000313" key="7">
    <source>
        <dbReference type="Proteomes" id="UP000031802"/>
    </source>
</evidence>
<feature type="domain" description="FAD-binding FR-type" evidence="5">
    <location>
        <begin position="495"/>
        <end position="593"/>
    </location>
</feature>
<comment type="caution">
    <text evidence="6">The sequence shown here is derived from an EMBL/GenBank/DDBJ whole genome shotgun (WGS) entry which is preliminary data.</text>
</comment>
<evidence type="ECO:0000256" key="3">
    <source>
        <dbReference type="SAM" id="Phobius"/>
    </source>
</evidence>
<feature type="transmembrane region" description="Helical" evidence="3">
    <location>
        <begin position="298"/>
        <end position="323"/>
    </location>
</feature>
<evidence type="ECO:0000259" key="5">
    <source>
        <dbReference type="PROSITE" id="PS51384"/>
    </source>
</evidence>
<dbReference type="RefSeq" id="WP_037502102.1">
    <property type="nucleotide sequence ID" value="NZ_JJMU01000062.1"/>
</dbReference>
<dbReference type="OrthoDB" id="9789468at2"/>
<dbReference type="Pfam" id="PF00258">
    <property type="entry name" value="Flavodoxin_1"/>
    <property type="match status" value="1"/>
</dbReference>
<evidence type="ECO:0000259" key="4">
    <source>
        <dbReference type="PROSITE" id="PS50902"/>
    </source>
</evidence>
<dbReference type="InterPro" id="IPR039261">
    <property type="entry name" value="FNR_nucleotide-bd"/>
</dbReference>
<dbReference type="GO" id="GO:0050660">
    <property type="term" value="F:flavin adenine dinucleotide binding"/>
    <property type="evidence" value="ECO:0007669"/>
    <property type="project" value="TreeGrafter"/>
</dbReference>
<feature type="transmembrane region" description="Helical" evidence="3">
    <location>
        <begin position="172"/>
        <end position="197"/>
    </location>
</feature>
<dbReference type="PANTHER" id="PTHR19384">
    <property type="entry name" value="NITRIC OXIDE SYNTHASE-RELATED"/>
    <property type="match status" value="1"/>
</dbReference>
<dbReference type="PROSITE" id="PS51384">
    <property type="entry name" value="FAD_FR"/>
    <property type="match status" value="1"/>
</dbReference>
<dbReference type="SUPFAM" id="SSF52343">
    <property type="entry name" value="Ferredoxin reductase-like, C-terminal NADP-linked domain"/>
    <property type="match status" value="1"/>
</dbReference>
<sequence length="732" mass="81959">MTLSIWRYAHLALAVLSSLFLFILAITGAILALDAVLEKTAGHKVQNFEELALADVIPVMRQHYTEIIDLSVDHNGFVQIDAFDVEGNAVKAYVDPNTGKQLGDVTLKNNFIQGVTALHRSLFLHETGRIIVGTASFLLLLITVSGFVLIVKRQKGLRYFFAKINRDFLAQYLHVVAGRWSLLPILLIALTGTYLFLARMDLFKQPPLTIKKELKAGSTDQQALADFTIFKTTKLAETVKVEFPFIEDDPEEFFLLSTKEGNFTVNQVTGDVVEETKFSFAVLLEKWSLDLHTGRTHMLLAIVLGVASLNIILFIYSGFVITYRRTRNKIKNRYKAEECSIVIFVGSENGSTVFFANQIHDQLLQAGKRSVILEMNNYRVLPKAEHFIFLTSTFGLGDAPTNANQFLSLLSSCDQQRAIYFSVVGFGSRSYEDYCGYAIAVDAMLEKQSWAKRLLPVNTVNNRAAEEFVVWATNWSEKTGIVLHTTPAVYQSQTVGLRKMKVIEKTNVTDDNQTFKVVLKPVSKTRFLSGDLLGVYPTATNDERFYSIGAHEGLVHLLVKLHPQGLGSNFLYGLQPGKTINARILMNAHFHFPAHAHHVLMIANGTGVAPFLGMIMSNTRFVAAHLYVGFRHNNAMAENYNVFANESIKQRKLSSYAVAFSREKESQYVMDLIHRDAHFVMDLLASGGVIMICGSLAMQKDVETLLEQLLIANQCQSLSTYKQRGQLLADCY</sequence>
<dbReference type="PANTHER" id="PTHR19384:SF17">
    <property type="entry name" value="NADPH--CYTOCHROME P450 REDUCTASE"/>
    <property type="match status" value="1"/>
</dbReference>
<dbReference type="AlphaFoldDB" id="A0A0B8SZ39"/>
<dbReference type="Proteomes" id="UP000031802">
    <property type="component" value="Unassembled WGS sequence"/>
</dbReference>
<dbReference type="InterPro" id="IPR008254">
    <property type="entry name" value="Flavodoxin/NO_synth"/>
</dbReference>
<evidence type="ECO:0000256" key="2">
    <source>
        <dbReference type="ARBA" id="ARBA00023797"/>
    </source>
</evidence>
<keyword evidence="3" id="KW-0472">Membrane</keyword>
<dbReference type="InterPro" id="IPR005625">
    <property type="entry name" value="PepSY-ass_TM"/>
</dbReference>
<dbReference type="SUPFAM" id="SSF52218">
    <property type="entry name" value="Flavoproteins"/>
    <property type="match status" value="1"/>
</dbReference>
<keyword evidence="3" id="KW-0812">Transmembrane</keyword>
<dbReference type="Pfam" id="PF00970">
    <property type="entry name" value="FAD_binding_6"/>
    <property type="match status" value="1"/>
</dbReference>
<dbReference type="PATRIC" id="fig|1229276.3.peg.3408"/>
<keyword evidence="3" id="KW-1133">Transmembrane helix</keyword>
<dbReference type="InterPro" id="IPR017938">
    <property type="entry name" value="Riboflavin_synthase-like_b-brl"/>
</dbReference>
<dbReference type="eggNOG" id="COG3182">
    <property type="taxonomic scope" value="Bacteria"/>
</dbReference>
<dbReference type="GO" id="GO:0010181">
    <property type="term" value="F:FMN binding"/>
    <property type="evidence" value="ECO:0007669"/>
    <property type="project" value="InterPro"/>
</dbReference>
<dbReference type="PROSITE" id="PS50902">
    <property type="entry name" value="FLAVODOXIN_LIKE"/>
    <property type="match status" value="1"/>
</dbReference>
<dbReference type="InterPro" id="IPR029039">
    <property type="entry name" value="Flavoprotein-like_sf"/>
</dbReference>
<gene>
    <name evidence="6" type="ORF">DI53_3294</name>
</gene>
<dbReference type="Gene3D" id="3.40.50.360">
    <property type="match status" value="1"/>
</dbReference>
<protein>
    <recommendedName>
        <fullName evidence="2">NADPH--hemoprotein reductase</fullName>
        <ecNumber evidence="2">1.6.2.4</ecNumber>
    </recommendedName>
</protein>
<dbReference type="Gene3D" id="3.40.50.80">
    <property type="entry name" value="Nucleotide-binding domain of ferredoxin-NADP reductase (FNR) module"/>
    <property type="match status" value="1"/>
</dbReference>
<dbReference type="InterPro" id="IPR008333">
    <property type="entry name" value="Cbr1-like_FAD-bd_dom"/>
</dbReference>
<dbReference type="eggNOG" id="COG0369">
    <property type="taxonomic scope" value="Bacteria"/>
</dbReference>
<evidence type="ECO:0000256" key="1">
    <source>
        <dbReference type="ARBA" id="ARBA00022630"/>
    </source>
</evidence>
<dbReference type="Pfam" id="PF03929">
    <property type="entry name" value="PepSY_TM"/>
    <property type="match status" value="1"/>
</dbReference>
<organism evidence="6 7">
    <name type="scientific">Sphingobacterium deserti</name>
    <dbReference type="NCBI Taxonomy" id="1229276"/>
    <lineage>
        <taxon>Bacteria</taxon>
        <taxon>Pseudomonadati</taxon>
        <taxon>Bacteroidota</taxon>
        <taxon>Sphingobacteriia</taxon>
        <taxon>Sphingobacteriales</taxon>
        <taxon>Sphingobacteriaceae</taxon>
        <taxon>Sphingobacterium</taxon>
    </lineage>
</organism>
<keyword evidence="7" id="KW-1185">Reference proteome</keyword>
<reference evidence="6 7" key="2">
    <citation type="journal article" date="2015" name="PLoS ONE">
        <title>Whole-Genome Optical Mapping and Finished Genome Sequence of Sphingobacterium deserti sp. nov., a New Species Isolated from the Western Desert of China.</title>
        <authorList>
            <person name="Teng C."/>
            <person name="Zhou Z."/>
            <person name="Molnar I."/>
            <person name="Li X."/>
            <person name="Tang R."/>
            <person name="Chen M."/>
            <person name="Wang L."/>
            <person name="Su S."/>
            <person name="Zhang W."/>
            <person name="Lin M."/>
        </authorList>
    </citation>
    <scope>NUCLEOTIDE SEQUENCE [LARGE SCALE GENOMIC DNA]</scope>
    <source>
        <strain evidence="7">ACCC05744</strain>
    </source>
</reference>
<reference evidence="7" key="1">
    <citation type="submission" date="2014-04" db="EMBL/GenBank/DDBJ databases">
        <title>Whole-Genome optical mapping and complete genome sequence of Sphingobacterium deserti sp. nov., a new spaces isolated from desert in the west of China.</title>
        <authorList>
            <person name="Teng C."/>
            <person name="Zhou Z."/>
            <person name="Li X."/>
            <person name="Chen M."/>
            <person name="Lin M."/>
            <person name="Wang L."/>
            <person name="Su S."/>
            <person name="Zhang C."/>
            <person name="Zhang W."/>
        </authorList>
    </citation>
    <scope>NUCLEOTIDE SEQUENCE [LARGE SCALE GENOMIC DNA]</scope>
    <source>
        <strain evidence="7">ACCC05744</strain>
    </source>
</reference>
<dbReference type="EMBL" id="JJMU01000062">
    <property type="protein sequence ID" value="KGE12857.1"/>
    <property type="molecule type" value="Genomic_DNA"/>
</dbReference>
<dbReference type="GO" id="GO:0005829">
    <property type="term" value="C:cytosol"/>
    <property type="evidence" value="ECO:0007669"/>
    <property type="project" value="TreeGrafter"/>
</dbReference>
<dbReference type="EC" id="1.6.2.4" evidence="2"/>
<dbReference type="STRING" id="1229276.DI53_3294"/>
<evidence type="ECO:0000313" key="6">
    <source>
        <dbReference type="EMBL" id="KGE12857.1"/>
    </source>
</evidence>
<accession>A0A0B8SZ39</accession>
<feature type="domain" description="Flavodoxin-like" evidence="4">
    <location>
        <begin position="341"/>
        <end position="480"/>
    </location>
</feature>
<feature type="transmembrane region" description="Helical" evidence="3">
    <location>
        <begin position="12"/>
        <end position="33"/>
    </location>
</feature>
<dbReference type="Pfam" id="PF00175">
    <property type="entry name" value="NAD_binding_1"/>
    <property type="match status" value="1"/>
</dbReference>
<dbReference type="InterPro" id="IPR001433">
    <property type="entry name" value="OxRdtase_FAD/NAD-bd"/>
</dbReference>
<dbReference type="SUPFAM" id="SSF63380">
    <property type="entry name" value="Riboflavin synthase domain-like"/>
    <property type="match status" value="1"/>
</dbReference>
<dbReference type="GO" id="GO:0003958">
    <property type="term" value="F:NADPH-hemoprotein reductase activity"/>
    <property type="evidence" value="ECO:0007669"/>
    <property type="project" value="UniProtKB-EC"/>
</dbReference>
<feature type="transmembrane region" description="Helical" evidence="3">
    <location>
        <begin position="130"/>
        <end position="151"/>
    </location>
</feature>